<dbReference type="EMBL" id="RPHB01000001">
    <property type="protein sequence ID" value="MBW3466375.1"/>
    <property type="molecule type" value="Genomic_DNA"/>
</dbReference>
<proteinExistence type="predicted"/>
<dbReference type="AlphaFoldDB" id="A0A951MBJ2"/>
<reference evidence="1 2" key="1">
    <citation type="journal article" date="2020" name="Syst. Appl. Microbiol.">
        <title>Arthrospiribacter ruber gen. nov., sp. nov., a novel bacterium isolated from Arthrospira cultures.</title>
        <authorList>
            <person name="Waleron M."/>
            <person name="Misztak A."/>
            <person name="Waleron M.M."/>
            <person name="Furmaniak M."/>
            <person name="Mrozik A."/>
            <person name="Waleron K."/>
        </authorList>
    </citation>
    <scope>NUCLEOTIDE SEQUENCE [LARGE SCALE GENOMIC DNA]</scope>
    <source>
        <strain evidence="1 2">DPMB0001</strain>
    </source>
</reference>
<keyword evidence="2" id="KW-1185">Reference proteome</keyword>
<organism evidence="1 2">
    <name type="scientific">Arthrospiribacter ruber</name>
    <dbReference type="NCBI Taxonomy" id="2487934"/>
    <lineage>
        <taxon>Bacteria</taxon>
        <taxon>Pseudomonadati</taxon>
        <taxon>Bacteroidota</taxon>
        <taxon>Cytophagia</taxon>
        <taxon>Cytophagales</taxon>
        <taxon>Cyclobacteriaceae</taxon>
        <taxon>Arthrospiribacter</taxon>
    </lineage>
</organism>
<evidence type="ECO:0000313" key="2">
    <source>
        <dbReference type="Proteomes" id="UP000727490"/>
    </source>
</evidence>
<comment type="caution">
    <text evidence="1">The sequence shown here is derived from an EMBL/GenBank/DDBJ whole genome shotgun (WGS) entry which is preliminary data.</text>
</comment>
<sequence>MKVYIHNISNYYSSYYLHGFNKAADLEFTCSKEFETYNNRGFLIFEISGKLGVVDNHDPMGVDEKLLDKVDFYFATNKVKGHEAYERENVFPLFPHYPVNVHKDYFSVFKLKPFIKIPPIALLKELYAQNLRTNYKEEVLNYSFSNYVFFSGSIWKKEKWANELRAAFIEACKQNPSIEFEGGFVRRKDGAHGAYDHLLNNRAYSPSDFAKRSKKSMIIFNNPAVLGAVSWRLAESLNFGSFVLSFPFKIYLPVMPRHEEEIHYIHDSGELPDVINFIARNEAYHKKIAFGGKQYFEKYCKPETQVSYLIDVLSGNTSPLQSSQ</sequence>
<evidence type="ECO:0000313" key="1">
    <source>
        <dbReference type="EMBL" id="MBW3466375.1"/>
    </source>
</evidence>
<evidence type="ECO:0008006" key="3">
    <source>
        <dbReference type="Google" id="ProtNLM"/>
    </source>
</evidence>
<accession>A0A951MBJ2</accession>
<dbReference type="Proteomes" id="UP000727490">
    <property type="component" value="Unassembled WGS sequence"/>
</dbReference>
<gene>
    <name evidence="1" type="ORF">EGN73_00920</name>
</gene>
<protein>
    <recommendedName>
        <fullName evidence="3">Glycosyltransferase family 1 protein</fullName>
    </recommendedName>
</protein>
<dbReference type="RefSeq" id="WP_219286182.1">
    <property type="nucleotide sequence ID" value="NZ_RPHB01000001.1"/>
</dbReference>
<name>A0A951MBJ2_9BACT</name>